<name>A0A6C0GGS9_9BACT</name>
<dbReference type="EMBL" id="CP048222">
    <property type="protein sequence ID" value="QHT67241.1"/>
    <property type="molecule type" value="Genomic_DNA"/>
</dbReference>
<reference evidence="1 2" key="1">
    <citation type="submission" date="2020-01" db="EMBL/GenBank/DDBJ databases">
        <authorList>
            <person name="Kim M.K."/>
        </authorList>
    </citation>
    <scope>NUCLEOTIDE SEQUENCE [LARGE SCALE GENOMIC DNA]</scope>
    <source>
        <strain evidence="1 2">172606-1</strain>
    </source>
</reference>
<organism evidence="1 2">
    <name type="scientific">Rhodocytophaga rosea</name>
    <dbReference type="NCBI Taxonomy" id="2704465"/>
    <lineage>
        <taxon>Bacteria</taxon>
        <taxon>Pseudomonadati</taxon>
        <taxon>Bacteroidota</taxon>
        <taxon>Cytophagia</taxon>
        <taxon>Cytophagales</taxon>
        <taxon>Rhodocytophagaceae</taxon>
        <taxon>Rhodocytophaga</taxon>
    </lineage>
</organism>
<dbReference type="AlphaFoldDB" id="A0A6C0GGS9"/>
<gene>
    <name evidence="1" type="ORF">GXP67_11620</name>
</gene>
<dbReference type="Proteomes" id="UP000480178">
    <property type="component" value="Chromosome"/>
</dbReference>
<evidence type="ECO:0000313" key="2">
    <source>
        <dbReference type="Proteomes" id="UP000480178"/>
    </source>
</evidence>
<proteinExistence type="predicted"/>
<evidence type="ECO:0000313" key="1">
    <source>
        <dbReference type="EMBL" id="QHT67241.1"/>
    </source>
</evidence>
<dbReference type="KEGG" id="rhoz:GXP67_11620"/>
<accession>A0A6C0GGS9</accession>
<protein>
    <submittedName>
        <fullName evidence="1">Uncharacterized protein</fullName>
    </submittedName>
</protein>
<sequence>MTFVSTDLEKVSGWDEICFPVETVKLSSLLSEEYELLASDRQMAVVGETGVRHKSIFALQSKDYSLIPNQLIRSVIDECMQDYSLDIRYTTQGEFSITIILPDRVNMGSEQLYKSLIINNSYNGKTPFTIQGTSIRMRTEKSIRVSYYRKLCSNGLMGWVDDFMNMEDYLNWLAAGQPKKYTDSIQHRTTIEEKEYSEKDKLLQKRVSHKGLKTEWFREYLTRELQNFLNQPSSLTAQVYKRLEDKPVIENIGQIIEDTQLPKMLARQAMDRLRKEEKILGVKPNLWLIYNAINYALFNSRSSLTINDRYKLDESTLHQLSTQTIEL</sequence>
<keyword evidence="2" id="KW-1185">Reference proteome</keyword>
<dbReference type="RefSeq" id="WP_162443282.1">
    <property type="nucleotide sequence ID" value="NZ_CP048222.1"/>
</dbReference>